<feature type="DNA-binding region" description="H-T-H motif" evidence="4">
    <location>
        <begin position="29"/>
        <end position="48"/>
    </location>
</feature>
<dbReference type="Pfam" id="PF16925">
    <property type="entry name" value="TetR_C_13"/>
    <property type="match status" value="1"/>
</dbReference>
<dbReference type="PANTHER" id="PTHR47506:SF1">
    <property type="entry name" value="HTH-TYPE TRANSCRIPTIONAL REGULATOR YJDC"/>
    <property type="match status" value="1"/>
</dbReference>
<organism evidence="6 7">
    <name type="scientific">Cohnella abietis</name>
    <dbReference type="NCBI Taxonomy" id="2507935"/>
    <lineage>
        <taxon>Bacteria</taxon>
        <taxon>Bacillati</taxon>
        <taxon>Bacillota</taxon>
        <taxon>Bacilli</taxon>
        <taxon>Bacillales</taxon>
        <taxon>Paenibacillaceae</taxon>
        <taxon>Cohnella</taxon>
    </lineage>
</organism>
<dbReference type="InterPro" id="IPR036271">
    <property type="entry name" value="Tet_transcr_reg_TetR-rel_C_sf"/>
</dbReference>
<dbReference type="Gene3D" id="1.10.10.60">
    <property type="entry name" value="Homeodomain-like"/>
    <property type="match status" value="1"/>
</dbReference>
<keyword evidence="7" id="KW-1185">Reference proteome</keyword>
<reference evidence="6 7" key="1">
    <citation type="submission" date="2019-01" db="EMBL/GenBank/DDBJ databases">
        <title>Complete genome sequence of Cohnella hallensis HS21 isolated from Korean fir (Abies koreana) rhizospheric soil.</title>
        <authorList>
            <person name="Jiang L."/>
            <person name="Kang S.W."/>
            <person name="Kim S."/>
            <person name="Jung J."/>
            <person name="Kim C.Y."/>
            <person name="Kim D.H."/>
            <person name="Kim S.W."/>
            <person name="Lee J."/>
        </authorList>
    </citation>
    <scope>NUCLEOTIDE SEQUENCE [LARGE SCALE GENOMIC DNA]</scope>
    <source>
        <strain evidence="6 7">HS21</strain>
    </source>
</reference>
<protein>
    <submittedName>
        <fullName evidence="6">Putative HTH-type transcriptional regulator YezE</fullName>
    </submittedName>
</protein>
<dbReference type="PANTHER" id="PTHR47506">
    <property type="entry name" value="TRANSCRIPTIONAL REGULATORY PROTEIN"/>
    <property type="match status" value="1"/>
</dbReference>
<dbReference type="InterPro" id="IPR001647">
    <property type="entry name" value="HTH_TetR"/>
</dbReference>
<evidence type="ECO:0000256" key="4">
    <source>
        <dbReference type="PROSITE-ProRule" id="PRU00335"/>
    </source>
</evidence>
<evidence type="ECO:0000313" key="6">
    <source>
        <dbReference type="EMBL" id="BBI33529.1"/>
    </source>
</evidence>
<keyword evidence="2 4" id="KW-0238">DNA-binding</keyword>
<evidence type="ECO:0000313" key="7">
    <source>
        <dbReference type="Proteomes" id="UP000289856"/>
    </source>
</evidence>
<dbReference type="Pfam" id="PF00440">
    <property type="entry name" value="TetR_N"/>
    <property type="match status" value="1"/>
</dbReference>
<dbReference type="RefSeq" id="WP_130609381.1">
    <property type="nucleotide sequence ID" value="NZ_AP019400.1"/>
</dbReference>
<dbReference type="KEGG" id="cohn:KCTCHS21_29280"/>
<dbReference type="SUPFAM" id="SSF48498">
    <property type="entry name" value="Tetracyclin repressor-like, C-terminal domain"/>
    <property type="match status" value="1"/>
</dbReference>
<name>A0A3T1D635_9BACL</name>
<evidence type="ECO:0000256" key="2">
    <source>
        <dbReference type="ARBA" id="ARBA00023125"/>
    </source>
</evidence>
<dbReference type="Proteomes" id="UP000289856">
    <property type="component" value="Chromosome"/>
</dbReference>
<dbReference type="PROSITE" id="PS50977">
    <property type="entry name" value="HTH_TETR_2"/>
    <property type="match status" value="1"/>
</dbReference>
<dbReference type="AlphaFoldDB" id="A0A3T1D635"/>
<sequence length="195" mass="22342">MARPREFDQNEVLEKATELFWVKGYERTSIADLVSHTKVHRGSLYDTFGDKYQLFLACLGRVQQINYEFVFNILSGPDDPKKILRLFFEKTIDRALNENDKGLKGCFMTNIAMDMTVLDPNVASHVEAFNSKLESIFHNLLQQLQHNGNLASKYTVSELARFLVNTRHGLYITAKTTTDRQVLQSICNVALSFLD</sequence>
<evidence type="ECO:0000256" key="3">
    <source>
        <dbReference type="ARBA" id="ARBA00023163"/>
    </source>
</evidence>
<dbReference type="InterPro" id="IPR011075">
    <property type="entry name" value="TetR_C"/>
</dbReference>
<dbReference type="Gene3D" id="1.10.357.10">
    <property type="entry name" value="Tetracycline Repressor, domain 2"/>
    <property type="match status" value="1"/>
</dbReference>
<proteinExistence type="predicted"/>
<feature type="domain" description="HTH tetR-type" evidence="5">
    <location>
        <begin position="6"/>
        <end position="66"/>
    </location>
</feature>
<dbReference type="SUPFAM" id="SSF46689">
    <property type="entry name" value="Homeodomain-like"/>
    <property type="match status" value="1"/>
</dbReference>
<evidence type="ECO:0000256" key="1">
    <source>
        <dbReference type="ARBA" id="ARBA00023015"/>
    </source>
</evidence>
<keyword evidence="3" id="KW-0804">Transcription</keyword>
<dbReference type="GO" id="GO:0003677">
    <property type="term" value="F:DNA binding"/>
    <property type="evidence" value="ECO:0007669"/>
    <property type="project" value="UniProtKB-UniRule"/>
</dbReference>
<keyword evidence="1" id="KW-0805">Transcription regulation</keyword>
<gene>
    <name evidence="6" type="primary">yezE</name>
    <name evidence="6" type="ORF">KCTCHS21_29280</name>
</gene>
<dbReference type="EMBL" id="AP019400">
    <property type="protein sequence ID" value="BBI33529.1"/>
    <property type="molecule type" value="Genomic_DNA"/>
</dbReference>
<accession>A0A3T1D635</accession>
<dbReference type="OrthoDB" id="9795242at2"/>
<dbReference type="InterPro" id="IPR009057">
    <property type="entry name" value="Homeodomain-like_sf"/>
</dbReference>
<evidence type="ECO:0000259" key="5">
    <source>
        <dbReference type="PROSITE" id="PS50977"/>
    </source>
</evidence>